<dbReference type="EMBL" id="KB030754">
    <property type="protein sequence ID" value="ELK10274.1"/>
    <property type="molecule type" value="Genomic_DNA"/>
</dbReference>
<dbReference type="Proteomes" id="UP000010552">
    <property type="component" value="Unassembled WGS sequence"/>
</dbReference>
<protein>
    <submittedName>
        <fullName evidence="5">Apolipoprotein L3</fullName>
    </submittedName>
</protein>
<keyword evidence="5" id="KW-0449">Lipoprotein</keyword>
<name>L5KF11_PTEAL</name>
<feature type="transmembrane region" description="Helical" evidence="4">
    <location>
        <begin position="122"/>
        <end position="144"/>
    </location>
</feature>
<proteinExistence type="inferred from homology"/>
<dbReference type="PANTHER" id="PTHR14096">
    <property type="entry name" value="APOLIPOPROTEIN L"/>
    <property type="match status" value="1"/>
</dbReference>
<dbReference type="FunCoup" id="L5KF11">
    <property type="interactions" value="42"/>
</dbReference>
<dbReference type="eggNOG" id="ENOG502RZGU">
    <property type="taxonomic scope" value="Eukaryota"/>
</dbReference>
<dbReference type="InParanoid" id="L5KF11"/>
<feature type="coiled-coil region" evidence="2">
    <location>
        <begin position="89"/>
        <end position="116"/>
    </location>
</feature>
<dbReference type="Pfam" id="PF05461">
    <property type="entry name" value="ApoL"/>
    <property type="match status" value="1"/>
</dbReference>
<evidence type="ECO:0000313" key="5">
    <source>
        <dbReference type="EMBL" id="ELK10274.1"/>
    </source>
</evidence>
<reference evidence="6" key="1">
    <citation type="journal article" date="2013" name="Science">
        <title>Comparative analysis of bat genomes provides insight into the evolution of flight and immunity.</title>
        <authorList>
            <person name="Zhang G."/>
            <person name="Cowled C."/>
            <person name="Shi Z."/>
            <person name="Huang Z."/>
            <person name="Bishop-Lilly K.A."/>
            <person name="Fang X."/>
            <person name="Wynne J.W."/>
            <person name="Xiong Z."/>
            <person name="Baker M.L."/>
            <person name="Zhao W."/>
            <person name="Tachedjian M."/>
            <person name="Zhu Y."/>
            <person name="Zhou P."/>
            <person name="Jiang X."/>
            <person name="Ng J."/>
            <person name="Yang L."/>
            <person name="Wu L."/>
            <person name="Xiao J."/>
            <person name="Feng Y."/>
            <person name="Chen Y."/>
            <person name="Sun X."/>
            <person name="Zhang Y."/>
            <person name="Marsh G.A."/>
            <person name="Crameri G."/>
            <person name="Broder C.C."/>
            <person name="Frey K.G."/>
            <person name="Wang L.F."/>
            <person name="Wang J."/>
        </authorList>
    </citation>
    <scope>NUCLEOTIDE SEQUENCE [LARGE SCALE GENOMIC DNA]</scope>
</reference>
<evidence type="ECO:0000256" key="1">
    <source>
        <dbReference type="ARBA" id="ARBA00010090"/>
    </source>
</evidence>
<accession>L5KF11</accession>
<feature type="region of interest" description="Disordered" evidence="3">
    <location>
        <begin position="37"/>
        <end position="75"/>
    </location>
</feature>
<evidence type="ECO:0000256" key="4">
    <source>
        <dbReference type="SAM" id="Phobius"/>
    </source>
</evidence>
<comment type="similarity">
    <text evidence="1">Belongs to the apolipoprotein L family.</text>
</comment>
<gene>
    <name evidence="5" type="ORF">PAL_GLEAN10015412</name>
</gene>
<keyword evidence="4" id="KW-0812">Transmembrane</keyword>
<dbReference type="AlphaFoldDB" id="L5KF11"/>
<keyword evidence="2" id="KW-0175">Coiled coil</keyword>
<dbReference type="InterPro" id="IPR008405">
    <property type="entry name" value="ApoL"/>
</dbReference>
<dbReference type="PANTHER" id="PTHR14096:SF27">
    <property type="entry name" value="APOLIPOPROTEIN L2"/>
    <property type="match status" value="1"/>
</dbReference>
<feature type="compositionally biased region" description="Acidic residues" evidence="3">
    <location>
        <begin position="37"/>
        <end position="73"/>
    </location>
</feature>
<dbReference type="GO" id="GO:0042157">
    <property type="term" value="P:lipoprotein metabolic process"/>
    <property type="evidence" value="ECO:0007669"/>
    <property type="project" value="InterPro"/>
</dbReference>
<evidence type="ECO:0000256" key="2">
    <source>
        <dbReference type="SAM" id="Coils"/>
    </source>
</evidence>
<keyword evidence="6" id="KW-1185">Reference proteome</keyword>
<feature type="transmembrane region" description="Helical" evidence="4">
    <location>
        <begin position="150"/>
        <end position="173"/>
    </location>
</feature>
<dbReference type="GO" id="GO:0016020">
    <property type="term" value="C:membrane"/>
    <property type="evidence" value="ECO:0007669"/>
    <property type="project" value="TreeGrafter"/>
</dbReference>
<sequence>MALACRHVKLSPAKLSEAGALHEVLTQVETGMAVEEEDMPVEEEDMPVEEEDMPVEEEDMPVEEEDMPVEEEDMPGKELLDRERFMTEFPQVRQELEECIRKLRELADQADKVNKRCTISKIVASSTGVVSGILTIVGLSLAPVTAGASLVLLATGVGLGTAATVTGVSASIVENSNSSTVKAKASHLLSTGINKKEIVQEALRHGTPQVASVTGKCIKSVKDIVENAKAIRMAQANPLLLSEAKSFMTTGTVSVRSSNQIQKAFGGTVLAMSKGARIAGVALAGVTLLLDTISLVKESKYLHEGAKMASAEELRQEAQTLEKQLEILTMIHELLQRA</sequence>
<feature type="coiled-coil region" evidence="2">
    <location>
        <begin position="308"/>
        <end position="338"/>
    </location>
</feature>
<organism evidence="5 6">
    <name type="scientific">Pteropus alecto</name>
    <name type="common">Black flying fox</name>
    <dbReference type="NCBI Taxonomy" id="9402"/>
    <lineage>
        <taxon>Eukaryota</taxon>
        <taxon>Metazoa</taxon>
        <taxon>Chordata</taxon>
        <taxon>Craniata</taxon>
        <taxon>Vertebrata</taxon>
        <taxon>Euteleostomi</taxon>
        <taxon>Mammalia</taxon>
        <taxon>Eutheria</taxon>
        <taxon>Laurasiatheria</taxon>
        <taxon>Chiroptera</taxon>
        <taxon>Yinpterochiroptera</taxon>
        <taxon>Pteropodoidea</taxon>
        <taxon>Pteropodidae</taxon>
        <taxon>Pteropodinae</taxon>
        <taxon>Pteropus</taxon>
    </lineage>
</organism>
<dbReference type="GO" id="GO:0005576">
    <property type="term" value="C:extracellular region"/>
    <property type="evidence" value="ECO:0007669"/>
    <property type="project" value="InterPro"/>
</dbReference>
<keyword evidence="4" id="KW-1133">Transmembrane helix</keyword>
<dbReference type="GO" id="GO:0006869">
    <property type="term" value="P:lipid transport"/>
    <property type="evidence" value="ECO:0007669"/>
    <property type="project" value="InterPro"/>
</dbReference>
<keyword evidence="4" id="KW-0472">Membrane</keyword>
<dbReference type="GO" id="GO:0008289">
    <property type="term" value="F:lipid binding"/>
    <property type="evidence" value="ECO:0007669"/>
    <property type="project" value="InterPro"/>
</dbReference>
<evidence type="ECO:0000256" key="3">
    <source>
        <dbReference type="SAM" id="MobiDB-lite"/>
    </source>
</evidence>
<evidence type="ECO:0000313" key="6">
    <source>
        <dbReference type="Proteomes" id="UP000010552"/>
    </source>
</evidence>